<feature type="compositionally biased region" description="Acidic residues" evidence="5">
    <location>
        <begin position="178"/>
        <end position="200"/>
    </location>
</feature>
<comment type="caution">
    <text evidence="8">The sequence shown here is derived from an EMBL/GenBank/DDBJ whole genome shotgun (WGS) entry which is preliminary data.</text>
</comment>
<evidence type="ECO:0000256" key="1">
    <source>
        <dbReference type="ARBA" id="ARBA00008593"/>
    </source>
</evidence>
<accession>A0ABR0E3K7</accession>
<feature type="compositionally biased region" description="Polar residues" evidence="5">
    <location>
        <begin position="735"/>
        <end position="752"/>
    </location>
</feature>
<gene>
    <name evidence="8" type="ORF">PRZ48_012956</name>
</gene>
<dbReference type="Proteomes" id="UP001305779">
    <property type="component" value="Unassembled WGS sequence"/>
</dbReference>
<feature type="compositionally biased region" description="Acidic residues" evidence="5">
    <location>
        <begin position="278"/>
        <end position="294"/>
    </location>
</feature>
<evidence type="ECO:0000256" key="5">
    <source>
        <dbReference type="SAM" id="MobiDB-lite"/>
    </source>
</evidence>
<dbReference type="Gene3D" id="3.30.460.10">
    <property type="entry name" value="Beta Polymerase, domain 2"/>
    <property type="match status" value="1"/>
</dbReference>
<feature type="compositionally biased region" description="Low complexity" evidence="5">
    <location>
        <begin position="779"/>
        <end position="795"/>
    </location>
</feature>
<protein>
    <recommendedName>
        <fullName evidence="2">polynucleotide adenylyltransferase</fullName>
        <ecNumber evidence="2">2.7.7.19</ecNumber>
    </recommendedName>
</protein>
<dbReference type="InterPro" id="IPR002058">
    <property type="entry name" value="PAP_assoc"/>
</dbReference>
<evidence type="ECO:0000256" key="2">
    <source>
        <dbReference type="ARBA" id="ARBA00012388"/>
    </source>
</evidence>
<feature type="domain" description="Poly(A) RNA polymerase mitochondrial-like central palm" evidence="7">
    <location>
        <begin position="369"/>
        <end position="506"/>
    </location>
</feature>
<evidence type="ECO:0000313" key="9">
    <source>
        <dbReference type="Proteomes" id="UP001305779"/>
    </source>
</evidence>
<dbReference type="InterPro" id="IPR045862">
    <property type="entry name" value="Trf4-like"/>
</dbReference>
<comment type="similarity">
    <text evidence="1">Belongs to the DNA polymerase type-B-like family.</text>
</comment>
<keyword evidence="9" id="KW-1185">Reference proteome</keyword>
<feature type="region of interest" description="Disordered" evidence="5">
    <location>
        <begin position="699"/>
        <end position="906"/>
    </location>
</feature>
<dbReference type="Pfam" id="PF22600">
    <property type="entry name" value="MTPAP-like_central"/>
    <property type="match status" value="1"/>
</dbReference>
<name>A0ABR0E3K7_ZASCE</name>
<evidence type="ECO:0000256" key="4">
    <source>
        <dbReference type="ARBA" id="ARBA00022842"/>
    </source>
</evidence>
<dbReference type="SUPFAM" id="SSF81631">
    <property type="entry name" value="PAP/OAS1 substrate-binding domain"/>
    <property type="match status" value="1"/>
</dbReference>
<organism evidence="8 9">
    <name type="scientific">Zasmidium cellare</name>
    <name type="common">Wine cellar mold</name>
    <name type="synonym">Racodium cellare</name>
    <dbReference type="NCBI Taxonomy" id="395010"/>
    <lineage>
        <taxon>Eukaryota</taxon>
        <taxon>Fungi</taxon>
        <taxon>Dikarya</taxon>
        <taxon>Ascomycota</taxon>
        <taxon>Pezizomycotina</taxon>
        <taxon>Dothideomycetes</taxon>
        <taxon>Dothideomycetidae</taxon>
        <taxon>Mycosphaerellales</taxon>
        <taxon>Mycosphaerellaceae</taxon>
        <taxon>Zasmidium</taxon>
    </lineage>
</organism>
<evidence type="ECO:0000256" key="3">
    <source>
        <dbReference type="ARBA" id="ARBA00022723"/>
    </source>
</evidence>
<reference evidence="8 9" key="1">
    <citation type="journal article" date="2023" name="G3 (Bethesda)">
        <title>A chromosome-level genome assembly of Zasmidium syzygii isolated from banana leaves.</title>
        <authorList>
            <person name="van Westerhoven A.C."/>
            <person name="Mehrabi R."/>
            <person name="Talebi R."/>
            <person name="Steentjes M.B.F."/>
            <person name="Corcolon B."/>
            <person name="Chong P.A."/>
            <person name="Kema G.H.J."/>
            <person name="Seidl M.F."/>
        </authorList>
    </citation>
    <scope>NUCLEOTIDE SEQUENCE [LARGE SCALE GENOMIC DNA]</scope>
    <source>
        <strain evidence="8 9">P124</strain>
    </source>
</reference>
<dbReference type="CDD" id="cd05402">
    <property type="entry name" value="NT_PAP_TUTase"/>
    <property type="match status" value="1"/>
</dbReference>
<dbReference type="EMBL" id="JAXOVC010000011">
    <property type="protein sequence ID" value="KAK4495688.1"/>
    <property type="molecule type" value="Genomic_DNA"/>
</dbReference>
<feature type="domain" description="PAP-associated" evidence="6">
    <location>
        <begin position="575"/>
        <end position="632"/>
    </location>
</feature>
<dbReference type="EC" id="2.7.7.19" evidence="2"/>
<evidence type="ECO:0000259" key="6">
    <source>
        <dbReference type="Pfam" id="PF03828"/>
    </source>
</evidence>
<dbReference type="Gene3D" id="1.10.1410.10">
    <property type="match status" value="1"/>
</dbReference>
<feature type="compositionally biased region" description="Basic and acidic residues" evidence="5">
    <location>
        <begin position="167"/>
        <end position="177"/>
    </location>
</feature>
<dbReference type="Pfam" id="PF03828">
    <property type="entry name" value="PAP_assoc"/>
    <property type="match status" value="1"/>
</dbReference>
<sequence>MGDSYRPPPPRDRGGGGYYDNGYYDHGYHNQGYQDQGYSFRGAADTYRPQPPPPRREERFSFNPPSDRSTFNPPSDRFAFNPPSDRFTFNPPSGPSAPRFPAQQPPPREQPSNRSANKTRGGRERKPPRKVVGALRRAPRPAHSRALLSRRDRETTPEQLAGMNVDDQPRYVDKASDSEDEDHDEDDSSDSDDSSDEASDDGQPRKRAKTDDQSDQPAPARPQWSNPDPYSVLPPTDLGLQPKKDIVQTIRKAKVEVSSRNDASNAVKENVDFISFDTGDDAEQDEAVDDEDGESWMPTDEEVKAMVAEKAAAKVAAQKERGKKRKRGEEQSIRFGDVVQEWVADPSDPMSTPWYRPDKGFTSSMGLQLHKEIVDFCDYVRPHRYEENVRNDLIDRIERAVRRWGPASVLDVKVLPFGSFASGLYLPTADMDLVAVSKSYRSHGPPRCCQTKNGMYGLSRYLQHEGIPRQGTLQVVAKAKVPIIKFVDDRTGIKVDISFENDTGLNAIDTFMRWKKQFPEMPFLVSIIKQYLSMRNLNEVFSGGLGGFTIICLVVSMLQRNAKLGRQPEDPGAQYGELLRDFFQLYGHEFDIQNTGINMEPAEYFDKKDPYAYSAVINRERLTIIDPNNPKNDISGGSRRVGEVFASFRKALAAIQGQMNNIRLGKAESSSILGCLLAGDYTSFEEQRAVLDRIDRADRPAAESRPAPGSDPGLTFRPPPPAPAQSGWPPQPQQMLTSAPQTQHGWATYSQQDPPPARSGHYYASSSAYDSQHPGLSYPPQQAPQQAPPSLAADPRPSYGMGNNGVPNYRELNRIQKENKKKKRENNPNPTHDDLTKKTKAQKKRERKEKKKLENLQQATGNPQGPQATKKKSKKSKKNKASTEAEKTAIAKQERDARARKRHGTL</sequence>
<keyword evidence="3" id="KW-0479">Metal-binding</keyword>
<dbReference type="InterPro" id="IPR043519">
    <property type="entry name" value="NT_sf"/>
</dbReference>
<dbReference type="PANTHER" id="PTHR23092">
    <property type="entry name" value="POLY(A) RNA POLYMERASE"/>
    <property type="match status" value="1"/>
</dbReference>
<proteinExistence type="inferred from homology"/>
<evidence type="ECO:0000313" key="8">
    <source>
        <dbReference type="EMBL" id="KAK4495688.1"/>
    </source>
</evidence>
<dbReference type="SUPFAM" id="SSF81301">
    <property type="entry name" value="Nucleotidyltransferase"/>
    <property type="match status" value="1"/>
</dbReference>
<evidence type="ECO:0000259" key="7">
    <source>
        <dbReference type="Pfam" id="PF22600"/>
    </source>
</evidence>
<keyword evidence="4" id="KW-0460">Magnesium</keyword>
<feature type="compositionally biased region" description="Basic residues" evidence="5">
    <location>
        <begin position="838"/>
        <end position="850"/>
    </location>
</feature>
<feature type="region of interest" description="Disordered" evidence="5">
    <location>
        <begin position="1"/>
        <end position="295"/>
    </location>
</feature>
<dbReference type="InterPro" id="IPR054708">
    <property type="entry name" value="MTPAP-like_central"/>
</dbReference>
<feature type="compositionally biased region" description="Basic and acidic residues" evidence="5">
    <location>
        <begin position="881"/>
        <end position="897"/>
    </location>
</feature>
<feature type="compositionally biased region" description="Basic residues" evidence="5">
    <location>
        <begin position="869"/>
        <end position="880"/>
    </location>
</feature>
<dbReference type="PANTHER" id="PTHR23092:SF15">
    <property type="entry name" value="INACTIVE NON-CANONICAL POLY(A) RNA POLYMERASE PROTEIN TRF4-2-RELATED"/>
    <property type="match status" value="1"/>
</dbReference>